<dbReference type="GO" id="GO:0070204">
    <property type="term" value="F:2-succinyl-5-enolpyruvyl-6-hydroxy-3-cyclohexene-1-carboxylic-acid synthase activity"/>
    <property type="evidence" value="ECO:0007669"/>
    <property type="project" value="UniProtKB-UniRule"/>
</dbReference>
<proteinExistence type="inferred from homology"/>
<dbReference type="GO" id="GO:0030145">
    <property type="term" value="F:manganese ion binding"/>
    <property type="evidence" value="ECO:0007669"/>
    <property type="project" value="UniProtKB-UniRule"/>
</dbReference>
<dbReference type="InterPro" id="IPR004433">
    <property type="entry name" value="MenaQ_synth_MenD"/>
</dbReference>
<feature type="domain" description="Thiamine pyrophosphate enzyme TPP-binding" evidence="7">
    <location>
        <begin position="418"/>
        <end position="532"/>
    </location>
</feature>
<comment type="subunit">
    <text evidence="6">Homodimer.</text>
</comment>
<evidence type="ECO:0000256" key="5">
    <source>
        <dbReference type="ARBA" id="ARBA00023211"/>
    </source>
</evidence>
<evidence type="ECO:0000259" key="8">
    <source>
        <dbReference type="Pfam" id="PF02776"/>
    </source>
</evidence>
<dbReference type="HAMAP" id="MF_01659">
    <property type="entry name" value="MenD"/>
    <property type="match status" value="1"/>
</dbReference>
<dbReference type="EMBL" id="CP068108">
    <property type="protein sequence ID" value="QQU00988.1"/>
    <property type="molecule type" value="Genomic_DNA"/>
</dbReference>
<dbReference type="CDD" id="cd02009">
    <property type="entry name" value="TPP_SHCHC_synthase"/>
    <property type="match status" value="1"/>
</dbReference>
<comment type="function">
    <text evidence="6">Catalyzes the thiamine diphosphate-dependent decarboxylation of 2-oxoglutarate and the subsequent addition of the resulting succinic semialdehyde-thiamine pyrophosphate anion to isochorismate to yield 2-succinyl-5-enolpyruvyl-6-hydroxy-3-cyclohexene-1-carboxylate (SEPHCHC).</text>
</comment>
<dbReference type="InterPro" id="IPR032264">
    <property type="entry name" value="MenD_middle"/>
</dbReference>
<dbReference type="CDD" id="cd07037">
    <property type="entry name" value="TPP_PYR_MenD"/>
    <property type="match status" value="1"/>
</dbReference>
<evidence type="ECO:0000256" key="1">
    <source>
        <dbReference type="ARBA" id="ARBA00022679"/>
    </source>
</evidence>
<evidence type="ECO:0000256" key="3">
    <source>
        <dbReference type="ARBA" id="ARBA00022842"/>
    </source>
</evidence>
<dbReference type="Pfam" id="PF02776">
    <property type="entry name" value="TPP_enzyme_N"/>
    <property type="match status" value="1"/>
</dbReference>
<name>A0A9Q6Z9S5_MYROD</name>
<protein>
    <recommendedName>
        <fullName evidence="6">2-succinyl-5-enolpyruvyl-6-hydroxy-3-cyclohexene-1-carboxylate synthase</fullName>
        <shortName evidence="6">SEPHCHC synthase</shortName>
        <ecNumber evidence="6">2.2.1.9</ecNumber>
    </recommendedName>
    <alternativeName>
        <fullName evidence="6">Menaquinone biosynthesis protein MenD</fullName>
    </alternativeName>
</protein>
<feature type="domain" description="Menaquinone biosynthesis protein MenD middle" evidence="9">
    <location>
        <begin position="207"/>
        <end position="381"/>
    </location>
</feature>
<feature type="domain" description="Thiamine pyrophosphate enzyme N-terminal TPP-binding" evidence="8">
    <location>
        <begin position="8"/>
        <end position="117"/>
    </location>
</feature>
<dbReference type="Proteomes" id="UP000596202">
    <property type="component" value="Chromosome"/>
</dbReference>
<evidence type="ECO:0000256" key="2">
    <source>
        <dbReference type="ARBA" id="ARBA00022723"/>
    </source>
</evidence>
<organism evidence="10 11">
    <name type="scientific">Myroides odoratus</name>
    <name type="common">Flavobacterium odoratum</name>
    <dbReference type="NCBI Taxonomy" id="256"/>
    <lineage>
        <taxon>Bacteria</taxon>
        <taxon>Pseudomonadati</taxon>
        <taxon>Bacteroidota</taxon>
        <taxon>Flavobacteriia</taxon>
        <taxon>Flavobacteriales</taxon>
        <taxon>Flavobacteriaceae</taxon>
        <taxon>Myroides</taxon>
    </lineage>
</organism>
<dbReference type="GO" id="GO:0000287">
    <property type="term" value="F:magnesium ion binding"/>
    <property type="evidence" value="ECO:0007669"/>
    <property type="project" value="UniProtKB-UniRule"/>
</dbReference>
<dbReference type="GeneID" id="93526863"/>
<dbReference type="InterPro" id="IPR011766">
    <property type="entry name" value="TPP_enzyme_TPP-bd"/>
</dbReference>
<dbReference type="InterPro" id="IPR012001">
    <property type="entry name" value="Thiamin_PyroP_enz_TPP-bd_dom"/>
</dbReference>
<evidence type="ECO:0000259" key="7">
    <source>
        <dbReference type="Pfam" id="PF02775"/>
    </source>
</evidence>
<keyword evidence="6" id="KW-0474">Menaquinone biosynthesis</keyword>
<evidence type="ECO:0000259" key="9">
    <source>
        <dbReference type="Pfam" id="PF16582"/>
    </source>
</evidence>
<comment type="pathway">
    <text evidence="6">Quinol/quinone metabolism; menaquinone biosynthesis.</text>
</comment>
<dbReference type="PIRSF" id="PIRSF004983">
    <property type="entry name" value="MenD"/>
    <property type="match status" value="1"/>
</dbReference>
<evidence type="ECO:0000313" key="10">
    <source>
        <dbReference type="EMBL" id="QQU00988.1"/>
    </source>
</evidence>
<dbReference type="OrthoDB" id="9791859at2"/>
<keyword evidence="1 6" id="KW-0808">Transferase</keyword>
<dbReference type="Gene3D" id="3.40.50.1220">
    <property type="entry name" value="TPP-binding domain"/>
    <property type="match status" value="1"/>
</dbReference>
<dbReference type="InterPro" id="IPR029061">
    <property type="entry name" value="THDP-binding"/>
</dbReference>
<dbReference type="PANTHER" id="PTHR42916:SF1">
    <property type="entry name" value="PROTEIN PHYLLO, CHLOROPLASTIC"/>
    <property type="match status" value="1"/>
</dbReference>
<evidence type="ECO:0000256" key="4">
    <source>
        <dbReference type="ARBA" id="ARBA00023052"/>
    </source>
</evidence>
<keyword evidence="2 6" id="KW-0479">Metal-binding</keyword>
<dbReference type="GO" id="GO:0030976">
    <property type="term" value="F:thiamine pyrophosphate binding"/>
    <property type="evidence" value="ECO:0007669"/>
    <property type="project" value="UniProtKB-UniRule"/>
</dbReference>
<reference evidence="10 11" key="1">
    <citation type="submission" date="2021-01" db="EMBL/GenBank/DDBJ databases">
        <title>FDA dAtabase for Regulatory Grade micrObial Sequences (FDA-ARGOS): Supporting development and validation of Infectious Disease Dx tests.</title>
        <authorList>
            <person name="Sproer C."/>
            <person name="Gronow S."/>
            <person name="Severitt S."/>
            <person name="Schroder I."/>
            <person name="Tallon L."/>
            <person name="Sadzewicz L."/>
            <person name="Zhao X."/>
            <person name="Boylan J."/>
            <person name="Ott S."/>
            <person name="Bowen H."/>
            <person name="Vavikolanu K."/>
            <person name="Mehta A."/>
            <person name="Aluvathingal J."/>
            <person name="Nadendla S."/>
            <person name="Lowell S."/>
            <person name="Myers T."/>
            <person name="Yan Y."/>
            <person name="Sichtig H."/>
        </authorList>
    </citation>
    <scope>NUCLEOTIDE SEQUENCE [LARGE SCALE GENOMIC DNA]</scope>
    <source>
        <strain evidence="10 11">FDAARGOS_1131</strain>
    </source>
</reference>
<keyword evidence="5 6" id="KW-0464">Manganese</keyword>
<dbReference type="Pfam" id="PF16582">
    <property type="entry name" value="TPP_enzyme_M_2"/>
    <property type="match status" value="1"/>
</dbReference>
<dbReference type="EC" id="2.2.1.9" evidence="6"/>
<dbReference type="RefSeq" id="WP_002991139.1">
    <property type="nucleotide sequence ID" value="NZ_CP068108.1"/>
</dbReference>
<gene>
    <name evidence="6 10" type="primary">menD</name>
    <name evidence="10" type="ORF">I6I88_04325</name>
</gene>
<dbReference type="GO" id="GO:0009234">
    <property type="term" value="P:menaquinone biosynthetic process"/>
    <property type="evidence" value="ECO:0007669"/>
    <property type="project" value="UniProtKB-UniRule"/>
</dbReference>
<comment type="similarity">
    <text evidence="6">Belongs to the TPP enzyme family. MenD subfamily.</text>
</comment>
<keyword evidence="3 6" id="KW-0460">Magnesium</keyword>
<comment type="pathway">
    <text evidence="6">Quinol/quinone metabolism; 1,4-dihydroxy-2-naphthoate biosynthesis; 1,4-dihydroxy-2-naphthoate from chorismate: step 2/7.</text>
</comment>
<dbReference type="NCBIfam" id="TIGR00173">
    <property type="entry name" value="menD"/>
    <property type="match status" value="1"/>
</dbReference>
<evidence type="ECO:0000313" key="11">
    <source>
        <dbReference type="Proteomes" id="UP000596202"/>
    </source>
</evidence>
<evidence type="ECO:0000256" key="6">
    <source>
        <dbReference type="HAMAP-Rule" id="MF_01659"/>
    </source>
</evidence>
<keyword evidence="4 6" id="KW-0786">Thiamine pyrophosphate</keyword>
<comment type="cofactor">
    <cofactor evidence="6">
        <name>Mg(2+)</name>
        <dbReference type="ChEBI" id="CHEBI:18420"/>
    </cofactor>
    <cofactor evidence="6">
        <name>Mn(2+)</name>
        <dbReference type="ChEBI" id="CHEBI:29035"/>
    </cofactor>
</comment>
<sequence length="550" mass="61042">MVYPTIPLAQSIIELCKAKKLTNVVISPGSRNAPLTIGFTNDPFFTCYSIADERCAAFFGMGLAQQTHIPTILVCTSGSALLNYYPAVAEAFYSQIPLIVLSADRPLHKIDIGDGQTIRQQNVYQNHILYSANLTEDANSTNDQLINTAINTAITAQGPVHINAPFEEPLYQTTEQRSVNPIVEEPQFPALPAVDYDYYAKQWNKATKKLILVGSLAPHTVTDDVIAKLTADGSTLFLAETISNIQAPSVINAIDRLVIPMDDEALQNLQPDILLTFGGMVVSKKIKQFLRQYAPKQHWHVDTLRHYDTYDCLTDRIYTDAQSFLTQLTANTQPISSTYSNWANAIMVTRNTQHKQHLHDAIFSDFTALDSIVSQLPKNSQIQVSNSAVIRYVQLLPVDSSIEVFCNRGTSGIDGCTSTAIGAAIGSGKSTVLLTGDISFFYDSNALWNAYVPKDFKIVLINNGGGGIFRTLPGHQENEVFNTYFETTHQHTAQHLAAMYDWAYFQADTTEALSTQAQAFFNTSDRPAILEVNTPTFLNDEVFKKYYRNM</sequence>
<comment type="catalytic activity">
    <reaction evidence="6">
        <text>isochorismate + 2-oxoglutarate + H(+) = 5-enolpyruvoyl-6-hydroxy-2-succinyl-cyclohex-3-ene-1-carboxylate + CO2</text>
        <dbReference type="Rhea" id="RHEA:25593"/>
        <dbReference type="ChEBI" id="CHEBI:15378"/>
        <dbReference type="ChEBI" id="CHEBI:16526"/>
        <dbReference type="ChEBI" id="CHEBI:16810"/>
        <dbReference type="ChEBI" id="CHEBI:29780"/>
        <dbReference type="ChEBI" id="CHEBI:58818"/>
        <dbReference type="EC" id="2.2.1.9"/>
    </reaction>
</comment>
<dbReference type="Pfam" id="PF02775">
    <property type="entry name" value="TPP_enzyme_C"/>
    <property type="match status" value="1"/>
</dbReference>
<accession>A0A9Q6Z9S5</accession>
<dbReference type="PANTHER" id="PTHR42916">
    <property type="entry name" value="2-SUCCINYL-5-ENOLPYRUVYL-6-HYDROXY-3-CYCLOHEXENE-1-CARBOXYLATE SYNTHASE"/>
    <property type="match status" value="1"/>
</dbReference>
<dbReference type="Gene3D" id="3.40.50.970">
    <property type="match status" value="2"/>
</dbReference>
<dbReference type="AlphaFoldDB" id="A0A9Q6Z9S5"/>
<dbReference type="SUPFAM" id="SSF52518">
    <property type="entry name" value="Thiamin diphosphate-binding fold (THDP-binding)"/>
    <property type="match status" value="2"/>
</dbReference>
<comment type="cofactor">
    <cofactor evidence="6">
        <name>thiamine diphosphate</name>
        <dbReference type="ChEBI" id="CHEBI:58937"/>
    </cofactor>
    <text evidence="6">Binds 1 thiamine pyrophosphate per subunit.</text>
</comment>